<accession>A0ABY8JQ98</accession>
<evidence type="ECO:0000313" key="3">
    <source>
        <dbReference type="Proteomes" id="UP001221546"/>
    </source>
</evidence>
<dbReference type="Proteomes" id="UP001221546">
    <property type="component" value="Chromosome"/>
</dbReference>
<dbReference type="EMBL" id="CP121646">
    <property type="protein sequence ID" value="WFU66556.1"/>
    <property type="molecule type" value="Genomic_DNA"/>
</dbReference>
<protein>
    <submittedName>
        <fullName evidence="2">Uncharacterized protein</fullName>
    </submittedName>
</protein>
<organism evidence="2 3">
    <name type="scientific">Bradyrhizobium brasilense</name>
    <dbReference type="NCBI Taxonomy" id="1419277"/>
    <lineage>
        <taxon>Bacteria</taxon>
        <taxon>Pseudomonadati</taxon>
        <taxon>Pseudomonadota</taxon>
        <taxon>Alphaproteobacteria</taxon>
        <taxon>Hyphomicrobiales</taxon>
        <taxon>Nitrobacteraceae</taxon>
        <taxon>Bradyrhizobium</taxon>
    </lineage>
</organism>
<feature type="region of interest" description="Disordered" evidence="1">
    <location>
        <begin position="32"/>
        <end position="53"/>
    </location>
</feature>
<reference evidence="2 3" key="1">
    <citation type="submission" date="2023-04" db="EMBL/GenBank/DDBJ databases">
        <title>Australian commercial rhizobial inoculants.</title>
        <authorList>
            <person name="Kohlmeier M.G."/>
            <person name="O'Hara G.W."/>
            <person name="Colombi E."/>
            <person name="Ramsay J.P."/>
            <person name="Terpolilli J."/>
        </authorList>
    </citation>
    <scope>NUCLEOTIDE SEQUENCE [LARGE SCALE GENOMIC DNA]</scope>
    <source>
        <strain evidence="2 3">CB627</strain>
    </source>
</reference>
<dbReference type="RefSeq" id="WP_158074244.1">
    <property type="nucleotide sequence ID" value="NZ_CP121646.1"/>
</dbReference>
<proteinExistence type="predicted"/>
<name>A0ABY8JQ98_9BRAD</name>
<sequence>MRNQPIVVQKYGGACLETLAKIRAVARSLADLHGSGKGTSDREKCALSLHPSK</sequence>
<evidence type="ECO:0000256" key="1">
    <source>
        <dbReference type="SAM" id="MobiDB-lite"/>
    </source>
</evidence>
<gene>
    <name evidence="2" type="ORF">QA636_14030</name>
</gene>
<evidence type="ECO:0000313" key="2">
    <source>
        <dbReference type="EMBL" id="WFU66556.1"/>
    </source>
</evidence>
<keyword evidence="3" id="KW-1185">Reference proteome</keyword>